<evidence type="ECO:0000313" key="3">
    <source>
        <dbReference type="Proteomes" id="UP000031443"/>
    </source>
</evidence>
<sequence length="103" mass="11724">MPELDKGLKTLTSQTYTCQHHLLALETETRDLQERCQPRNQTNFEHYGTGIDSFTSADIHFSIKQTLSTNQVLSTEKVLHPNETQDNPSNLTEGNEHDQEAPQ</sequence>
<feature type="compositionally biased region" description="Polar residues" evidence="1">
    <location>
        <begin position="82"/>
        <end position="93"/>
    </location>
</feature>
<evidence type="ECO:0000313" key="2">
    <source>
        <dbReference type="EMBL" id="EMP37860.1"/>
    </source>
</evidence>
<reference evidence="3" key="1">
    <citation type="journal article" date="2013" name="Nat. Genet.">
        <title>The draft genomes of soft-shell turtle and green sea turtle yield insights into the development and evolution of the turtle-specific body plan.</title>
        <authorList>
            <person name="Wang Z."/>
            <person name="Pascual-Anaya J."/>
            <person name="Zadissa A."/>
            <person name="Li W."/>
            <person name="Niimura Y."/>
            <person name="Huang Z."/>
            <person name="Li C."/>
            <person name="White S."/>
            <person name="Xiong Z."/>
            <person name="Fang D."/>
            <person name="Wang B."/>
            <person name="Ming Y."/>
            <person name="Chen Y."/>
            <person name="Zheng Y."/>
            <person name="Kuraku S."/>
            <person name="Pignatelli M."/>
            <person name="Herrero J."/>
            <person name="Beal K."/>
            <person name="Nozawa M."/>
            <person name="Li Q."/>
            <person name="Wang J."/>
            <person name="Zhang H."/>
            <person name="Yu L."/>
            <person name="Shigenobu S."/>
            <person name="Wang J."/>
            <person name="Liu J."/>
            <person name="Flicek P."/>
            <person name="Searle S."/>
            <person name="Wang J."/>
            <person name="Kuratani S."/>
            <person name="Yin Y."/>
            <person name="Aken B."/>
            <person name="Zhang G."/>
            <person name="Irie N."/>
        </authorList>
    </citation>
    <scope>NUCLEOTIDE SEQUENCE [LARGE SCALE GENOMIC DNA]</scope>
</reference>
<dbReference type="AlphaFoldDB" id="M7BQ89"/>
<dbReference type="Proteomes" id="UP000031443">
    <property type="component" value="Unassembled WGS sequence"/>
</dbReference>
<evidence type="ECO:0000256" key="1">
    <source>
        <dbReference type="SAM" id="MobiDB-lite"/>
    </source>
</evidence>
<protein>
    <submittedName>
        <fullName evidence="2">Uncharacterized protein</fullName>
    </submittedName>
</protein>
<keyword evidence="3" id="KW-1185">Reference proteome</keyword>
<feature type="region of interest" description="Disordered" evidence="1">
    <location>
        <begin position="78"/>
        <end position="103"/>
    </location>
</feature>
<organism evidence="2 3">
    <name type="scientific">Chelonia mydas</name>
    <name type="common">Green sea-turtle</name>
    <name type="synonym">Chelonia agassizi</name>
    <dbReference type="NCBI Taxonomy" id="8469"/>
    <lineage>
        <taxon>Eukaryota</taxon>
        <taxon>Metazoa</taxon>
        <taxon>Chordata</taxon>
        <taxon>Craniata</taxon>
        <taxon>Vertebrata</taxon>
        <taxon>Euteleostomi</taxon>
        <taxon>Archelosauria</taxon>
        <taxon>Testudinata</taxon>
        <taxon>Testudines</taxon>
        <taxon>Cryptodira</taxon>
        <taxon>Durocryptodira</taxon>
        <taxon>Americhelydia</taxon>
        <taxon>Chelonioidea</taxon>
        <taxon>Cheloniidae</taxon>
        <taxon>Chelonia</taxon>
    </lineage>
</organism>
<dbReference type="EMBL" id="KB521139">
    <property type="protein sequence ID" value="EMP37860.1"/>
    <property type="molecule type" value="Genomic_DNA"/>
</dbReference>
<name>M7BQ89_CHEMY</name>
<accession>M7BQ89</accession>
<gene>
    <name evidence="2" type="ORF">UY3_04925</name>
</gene>
<feature type="compositionally biased region" description="Basic and acidic residues" evidence="1">
    <location>
        <begin position="94"/>
        <end position="103"/>
    </location>
</feature>
<proteinExistence type="predicted"/>